<dbReference type="PROSITE" id="PS00900">
    <property type="entry name" value="RNA_POL_PHAGE_1"/>
    <property type="match status" value="1"/>
</dbReference>
<proteinExistence type="inferred from homology"/>
<dbReference type="Pfam" id="PF00940">
    <property type="entry name" value="RNA_pol"/>
    <property type="match status" value="1"/>
</dbReference>
<organism evidence="11">
    <name type="scientific">Actinidia chinensis</name>
    <name type="common">Kiwi</name>
    <name type="synonym">Yangtao</name>
    <dbReference type="NCBI Taxonomy" id="3625"/>
    <lineage>
        <taxon>Eukaryota</taxon>
        <taxon>Viridiplantae</taxon>
        <taxon>Streptophyta</taxon>
        <taxon>Embryophyta</taxon>
        <taxon>Tracheophyta</taxon>
        <taxon>Spermatophyta</taxon>
        <taxon>Magnoliopsida</taxon>
        <taxon>eudicotyledons</taxon>
        <taxon>Gunneridae</taxon>
        <taxon>Pentapetalae</taxon>
        <taxon>asterids</taxon>
        <taxon>Ericales</taxon>
        <taxon>Actinidiaceae</taxon>
        <taxon>Actinidia</taxon>
    </lineage>
</organism>
<keyword evidence="11" id="KW-0496">Mitochondrion</keyword>
<dbReference type="GO" id="GO:0034245">
    <property type="term" value="C:mitochondrial DNA-directed RNA polymerase complex"/>
    <property type="evidence" value="ECO:0007669"/>
    <property type="project" value="TreeGrafter"/>
</dbReference>
<dbReference type="SUPFAM" id="SSF56672">
    <property type="entry name" value="DNA/RNA polymerases"/>
    <property type="match status" value="1"/>
</dbReference>
<dbReference type="AlphaFoldDB" id="A0A4D6FUD7"/>
<name>A0A4D6FUD7_ACTCH</name>
<dbReference type="PANTHER" id="PTHR10102:SF8">
    <property type="entry name" value="DNA-DIRECTED RNA POLYMERASE-RELATED"/>
    <property type="match status" value="1"/>
</dbReference>
<gene>
    <name evidence="11" type="primary">Ac_RNA_pol</name>
</gene>
<dbReference type="Gene3D" id="1.10.150.20">
    <property type="entry name" value="5' to 3' exonuclease, C-terminal subdomain"/>
    <property type="match status" value="1"/>
</dbReference>
<evidence type="ECO:0000256" key="8">
    <source>
        <dbReference type="ARBA" id="ARBA00048552"/>
    </source>
</evidence>
<comment type="similarity">
    <text evidence="2 9">Belongs to the phage and mitochondrial RNA polymerase family.</text>
</comment>
<evidence type="ECO:0000256" key="3">
    <source>
        <dbReference type="ARBA" id="ARBA00012418"/>
    </source>
</evidence>
<feature type="domain" description="DNA-directed RNA polymerase C-terminal" evidence="10">
    <location>
        <begin position="186"/>
        <end position="445"/>
    </location>
</feature>
<evidence type="ECO:0000313" key="11">
    <source>
        <dbReference type="EMBL" id="QCB20443.1"/>
    </source>
</evidence>
<evidence type="ECO:0000256" key="2">
    <source>
        <dbReference type="ARBA" id="ARBA00009493"/>
    </source>
</evidence>
<comment type="catalytic activity">
    <reaction evidence="8 9">
        <text>RNA(n) + a ribonucleoside 5'-triphosphate = RNA(n+1) + diphosphate</text>
        <dbReference type="Rhea" id="RHEA:21248"/>
        <dbReference type="Rhea" id="RHEA-COMP:14527"/>
        <dbReference type="Rhea" id="RHEA-COMP:17342"/>
        <dbReference type="ChEBI" id="CHEBI:33019"/>
        <dbReference type="ChEBI" id="CHEBI:61557"/>
        <dbReference type="ChEBI" id="CHEBI:140395"/>
        <dbReference type="EC" id="2.7.7.6"/>
    </reaction>
</comment>
<evidence type="ECO:0000259" key="10">
    <source>
        <dbReference type="Pfam" id="PF00940"/>
    </source>
</evidence>
<comment type="function">
    <text evidence="1 9">DNA-dependent RNA polymerase catalyzes the transcription of DNA into RNA using the four ribonucleoside triphosphates as substrates.</text>
</comment>
<reference evidence="11" key="1">
    <citation type="journal article" date="2019" name="Genome Biol. Evol.">
        <title>Evolution and Diversification of Kiwifruit Mitogenomes through Extensive Whole-Genome Rearrangement and Mosaic Loss of Intergenic Sequences in a Highly Variable Region.</title>
        <authorList>
            <person name="Wang S."/>
            <person name="Li D."/>
            <person name="Yao X."/>
            <person name="Song Q."/>
            <person name="Wang Z."/>
            <person name="Zhang Q."/>
            <person name="Zhong C."/>
            <person name="Liu Y."/>
            <person name="Huang H."/>
        </authorList>
    </citation>
    <scope>NUCLEOTIDE SEQUENCE</scope>
</reference>
<dbReference type="GO" id="GO:0003677">
    <property type="term" value="F:DNA binding"/>
    <property type="evidence" value="ECO:0007669"/>
    <property type="project" value="InterPro"/>
</dbReference>
<evidence type="ECO:0000256" key="6">
    <source>
        <dbReference type="ARBA" id="ARBA00022695"/>
    </source>
</evidence>
<keyword evidence="5 9" id="KW-0808">Transferase</keyword>
<keyword evidence="4 9" id="KW-0240">DNA-directed RNA polymerase</keyword>
<evidence type="ECO:0000256" key="4">
    <source>
        <dbReference type="ARBA" id="ARBA00022478"/>
    </source>
</evidence>
<dbReference type="PROSITE" id="PS00489">
    <property type="entry name" value="RNA_POL_PHAGE_2"/>
    <property type="match status" value="1"/>
</dbReference>
<dbReference type="EMBL" id="MH645953">
    <property type="protein sequence ID" value="QCB20443.1"/>
    <property type="molecule type" value="Genomic_DNA"/>
</dbReference>
<accession>A0A4D6FUD7</accession>
<protein>
    <recommendedName>
        <fullName evidence="3 9">DNA-directed RNA polymerase</fullName>
        <ecNumber evidence="3 9">2.7.7.6</ecNumber>
    </recommendedName>
</protein>
<keyword evidence="6 9" id="KW-0548">Nucleotidyltransferase</keyword>
<dbReference type="GO" id="GO:0003899">
    <property type="term" value="F:DNA-directed RNA polymerase activity"/>
    <property type="evidence" value="ECO:0007669"/>
    <property type="project" value="UniProtKB-EC"/>
</dbReference>
<dbReference type="InterPro" id="IPR002092">
    <property type="entry name" value="DNA-dir_Rpol_phage-type"/>
</dbReference>
<dbReference type="InterPro" id="IPR043502">
    <property type="entry name" value="DNA/RNA_pol_sf"/>
</dbReference>
<sequence>MNKLQSQAFKINSNWLNLIKKKEVKDLLVEYGFLMPCFLASINIRDVSILLREFHMKDEVINKLCSFNDLLHTLCKNIQRAYYEQLIIKLAIAYDGYNFYLPAFIDFRGRIYRSGILHFHERDLAKSLIIFADSTSNSDEITQKSLRSLAAAAAFHYKSFDSVEEGLEWFDNNVRNMSYAIFEYARDAKRPFQFLSYIMAINANKHMCVPITQDASASAYQIMSYFLLDDTMAKRTNLIPSSDGQIQDVYSFFLEELKVFMKAELENNLSTIVCNNLTRKIVKGIFMPMIYGKTLMSTACDLKDHLSHFITKKECFEVASLCFKFWRTKYKDMECLIRLIRHIGWIASARETPVFYRVPYFTTVQDYMIMNSIYIWVYDRLHKKKRRVTLRVSSSKRDRRKTEISTFVNFIHQKDASIAMSVVEKMLHTYGAPIYTVHDNFITTVQYSHYIPLIYSNVIRDMGPPLSIINEFIYMNVIKPIVKGESDGPTVGDFANKVISKETLHYYLKANVPKNINKRMMTTWEERISGILTSYEDYSRNVCGDFQSHRDSWQAHEKKWDEFQFKLTTIEGYQYYCVHY</sequence>
<evidence type="ECO:0000256" key="5">
    <source>
        <dbReference type="ARBA" id="ARBA00022679"/>
    </source>
</evidence>
<evidence type="ECO:0000256" key="7">
    <source>
        <dbReference type="ARBA" id="ARBA00023163"/>
    </source>
</evidence>
<dbReference type="PANTHER" id="PTHR10102">
    <property type="entry name" value="DNA-DIRECTED RNA POLYMERASE, MITOCHONDRIAL"/>
    <property type="match status" value="1"/>
</dbReference>
<dbReference type="InterPro" id="IPR046950">
    <property type="entry name" value="DNA-dir_Rpol_C_phage-type"/>
</dbReference>
<geneLocation type="mitochondrion" evidence="11"/>
<evidence type="ECO:0000256" key="9">
    <source>
        <dbReference type="RuleBase" id="RU003805"/>
    </source>
</evidence>
<dbReference type="EC" id="2.7.7.6" evidence="3 9"/>
<dbReference type="GO" id="GO:0006390">
    <property type="term" value="P:mitochondrial transcription"/>
    <property type="evidence" value="ECO:0007669"/>
    <property type="project" value="TreeGrafter"/>
</dbReference>
<keyword evidence="7 9" id="KW-0804">Transcription</keyword>
<evidence type="ECO:0000256" key="1">
    <source>
        <dbReference type="ARBA" id="ARBA00004026"/>
    </source>
</evidence>